<dbReference type="PRINTS" id="PR00045">
    <property type="entry name" value="SIGMA54FCT"/>
</dbReference>
<evidence type="ECO:0000259" key="11">
    <source>
        <dbReference type="Pfam" id="PF04963"/>
    </source>
</evidence>
<dbReference type="eggNOG" id="COG1508">
    <property type="taxonomic scope" value="Bacteria"/>
</dbReference>
<reference evidence="12 13" key="1">
    <citation type="journal article" date="2013" name="Environ. Microbiol.">
        <title>Genome analysis of Chitinivibrio alkaliphilus gen. nov., sp. nov., a novel extremely haloalkaliphilic anaerobic chitinolytic bacterium from the candidate phylum Termite Group 3.</title>
        <authorList>
            <person name="Sorokin D.Y."/>
            <person name="Gumerov V.M."/>
            <person name="Rakitin A.L."/>
            <person name="Beletsky A.V."/>
            <person name="Damste J.S."/>
            <person name="Muyzer G."/>
            <person name="Mardanov A.V."/>
            <person name="Ravin N.V."/>
        </authorList>
    </citation>
    <scope>NUCLEOTIDE SEQUENCE [LARGE SCALE GENOMIC DNA]</scope>
    <source>
        <strain evidence="12 13">ACht1</strain>
    </source>
</reference>
<keyword evidence="13" id="KW-1185">Reference proteome</keyword>
<keyword evidence="4" id="KW-0548">Nucleotidyltransferase</keyword>
<dbReference type="NCBIfam" id="TIGR02395">
    <property type="entry name" value="rpoN_sigma"/>
    <property type="match status" value="1"/>
</dbReference>
<organism evidence="12 13">
    <name type="scientific">Chitinivibrio alkaliphilus ACht1</name>
    <dbReference type="NCBI Taxonomy" id="1313304"/>
    <lineage>
        <taxon>Bacteria</taxon>
        <taxon>Pseudomonadati</taxon>
        <taxon>Fibrobacterota</taxon>
        <taxon>Chitinivibrionia</taxon>
        <taxon>Chitinivibrionales</taxon>
        <taxon>Chitinivibrionaceae</taxon>
        <taxon>Chitinivibrio</taxon>
    </lineage>
</organism>
<dbReference type="PROSITE" id="PS00717">
    <property type="entry name" value="SIGMA54_1"/>
    <property type="match status" value="1"/>
</dbReference>
<evidence type="ECO:0000256" key="2">
    <source>
        <dbReference type="ARBA" id="ARBA00022478"/>
    </source>
</evidence>
<dbReference type="PANTHER" id="PTHR32248:SF4">
    <property type="entry name" value="RNA POLYMERASE SIGMA-54 FACTOR"/>
    <property type="match status" value="1"/>
</dbReference>
<dbReference type="InterPro" id="IPR010982">
    <property type="entry name" value="Lambda_DNA-bd_dom_sf"/>
</dbReference>
<dbReference type="Gene3D" id="1.10.10.60">
    <property type="entry name" value="Homeodomain-like"/>
    <property type="match status" value="1"/>
</dbReference>
<dbReference type="InterPro" id="IPR000394">
    <property type="entry name" value="RNA_pol_sigma_54"/>
</dbReference>
<dbReference type="PROSITE" id="PS00718">
    <property type="entry name" value="SIGMA54_2"/>
    <property type="match status" value="1"/>
</dbReference>
<dbReference type="Pfam" id="PF00309">
    <property type="entry name" value="Sigma54_AID"/>
    <property type="match status" value="1"/>
</dbReference>
<dbReference type="Pfam" id="PF04552">
    <property type="entry name" value="Sigma54_DBD"/>
    <property type="match status" value="1"/>
</dbReference>
<evidence type="ECO:0000259" key="10">
    <source>
        <dbReference type="Pfam" id="PF04552"/>
    </source>
</evidence>
<evidence type="ECO:0000313" key="12">
    <source>
        <dbReference type="EMBL" id="ERP31571.1"/>
    </source>
</evidence>
<dbReference type="Gene3D" id="1.10.10.1330">
    <property type="entry name" value="RNA polymerase sigma-54 factor, core-binding domain"/>
    <property type="match status" value="1"/>
</dbReference>
<dbReference type="GO" id="GO:0001216">
    <property type="term" value="F:DNA-binding transcription activator activity"/>
    <property type="evidence" value="ECO:0007669"/>
    <property type="project" value="InterPro"/>
</dbReference>
<evidence type="ECO:0000256" key="9">
    <source>
        <dbReference type="SAM" id="MobiDB-lite"/>
    </source>
</evidence>
<evidence type="ECO:0000256" key="6">
    <source>
        <dbReference type="ARBA" id="ARBA00023082"/>
    </source>
</evidence>
<feature type="domain" description="RNA polymerase sigma factor 54 DNA-binding" evidence="10">
    <location>
        <begin position="305"/>
        <end position="461"/>
    </location>
</feature>
<evidence type="ECO:0000256" key="3">
    <source>
        <dbReference type="ARBA" id="ARBA00022679"/>
    </source>
</evidence>
<dbReference type="PATRIC" id="fig|1313304.3.peg.1367"/>
<evidence type="ECO:0000256" key="8">
    <source>
        <dbReference type="ARBA" id="ARBA00023163"/>
    </source>
</evidence>
<keyword evidence="3" id="KW-0808">Transferase</keyword>
<evidence type="ECO:0000256" key="7">
    <source>
        <dbReference type="ARBA" id="ARBA00023125"/>
    </source>
</evidence>
<feature type="compositionally biased region" description="Basic and acidic residues" evidence="9">
    <location>
        <begin position="52"/>
        <end position="62"/>
    </location>
</feature>
<dbReference type="PANTHER" id="PTHR32248">
    <property type="entry name" value="RNA POLYMERASE SIGMA-54 FACTOR"/>
    <property type="match status" value="1"/>
</dbReference>
<dbReference type="EMBL" id="ASJR01000011">
    <property type="protein sequence ID" value="ERP31571.1"/>
    <property type="molecule type" value="Genomic_DNA"/>
</dbReference>
<keyword evidence="8" id="KW-0804">Transcription</keyword>
<dbReference type="PROSITE" id="PS50044">
    <property type="entry name" value="SIGMA54_3"/>
    <property type="match status" value="1"/>
</dbReference>
<dbReference type="GO" id="GO:0006352">
    <property type="term" value="P:DNA-templated transcription initiation"/>
    <property type="evidence" value="ECO:0007669"/>
    <property type="project" value="InterPro"/>
</dbReference>
<evidence type="ECO:0000256" key="1">
    <source>
        <dbReference type="ARBA" id="ARBA00008798"/>
    </source>
</evidence>
<dbReference type="InterPro" id="IPR007046">
    <property type="entry name" value="RNA_pol_sigma_54_core-bd"/>
</dbReference>
<comment type="caution">
    <text evidence="12">The sequence shown here is derived from an EMBL/GenBank/DDBJ whole genome shotgun (WGS) entry which is preliminary data.</text>
</comment>
<dbReference type="GO" id="GO:0016779">
    <property type="term" value="F:nucleotidyltransferase activity"/>
    <property type="evidence" value="ECO:0007669"/>
    <property type="project" value="UniProtKB-KW"/>
</dbReference>
<feature type="region of interest" description="Disordered" evidence="9">
    <location>
        <begin position="33"/>
        <end position="65"/>
    </location>
</feature>
<name>U7D7L5_9BACT</name>
<dbReference type="PIRSF" id="PIRSF000774">
    <property type="entry name" value="RpoN"/>
    <property type="match status" value="1"/>
</dbReference>
<evidence type="ECO:0000256" key="5">
    <source>
        <dbReference type="ARBA" id="ARBA00023015"/>
    </source>
</evidence>
<keyword evidence="5" id="KW-0805">Transcription regulation</keyword>
<dbReference type="Gene3D" id="1.10.260.40">
    <property type="entry name" value="lambda repressor-like DNA-binding domains"/>
    <property type="match status" value="1"/>
</dbReference>
<feature type="compositionally biased region" description="Acidic residues" evidence="9">
    <location>
        <begin position="38"/>
        <end position="51"/>
    </location>
</feature>
<evidence type="ECO:0000256" key="4">
    <source>
        <dbReference type="ARBA" id="ARBA00022695"/>
    </source>
</evidence>
<keyword evidence="2" id="KW-0240">DNA-directed RNA polymerase</keyword>
<gene>
    <name evidence="12" type="ORF">CALK_1434</name>
</gene>
<proteinExistence type="inferred from homology"/>
<dbReference type="InterPro" id="IPR007634">
    <property type="entry name" value="RNA_pol_sigma_54_DNA-bd"/>
</dbReference>
<keyword evidence="6" id="KW-0731">Sigma factor</keyword>
<dbReference type="Pfam" id="PF04963">
    <property type="entry name" value="Sigma54_CBD"/>
    <property type="match status" value="1"/>
</dbReference>
<accession>U7D7L5</accession>
<dbReference type="GO" id="GO:0000428">
    <property type="term" value="C:DNA-directed RNA polymerase complex"/>
    <property type="evidence" value="ECO:0007669"/>
    <property type="project" value="UniProtKB-KW"/>
</dbReference>
<dbReference type="STRING" id="1313304.CALK_1434"/>
<dbReference type="GO" id="GO:0016987">
    <property type="term" value="F:sigma factor activity"/>
    <property type="evidence" value="ECO:0007669"/>
    <property type="project" value="UniProtKB-KW"/>
</dbReference>
<feature type="domain" description="RNA polymerase sigma factor 54 core-binding" evidence="11">
    <location>
        <begin position="103"/>
        <end position="290"/>
    </location>
</feature>
<comment type="similarity">
    <text evidence="1">Belongs to the sigma-54 factor family.</text>
</comment>
<sequence>MEQRLSQQMLHSLDLLQETNIQLEQRISRELLENPFLETDDSPADHEPEDEKEPHAEDHGELDLSEDSAEVPYALEEGLQYSDDGDGGISQEEQQEKREYWHSLQTYESSLEEHLRTQLREKSVSQKIWPLMEFILGSLDERGYLQIPTEEICAISGFSLEMVQDGIALLQSLEPAGVGARDLQECLLLQLARTHGTDSVEYQIVDSYWQYFEKLQLPRLARELALSIEEVTRAKEVIASLDPKPGMQYSLSDSDEYAPPPDLRVIKHNGRWKSVLNDSFLPDLRISEQYSDQLRYRSDEKSVKKFLREKRGSAQWLIMAVEQRKRSMLKVMDAIVAHQNGFFDQGDENALRPLTLKDIAQEVELHPSTVSRVTNNKFVETPYGVYELKYFFVASMGGGTEVANIRIQNLVRDLIAEEDRKKPLSDQKIANLLKERGVEAARRTVAKYRDKLGIPTARLRKEHA</sequence>
<dbReference type="InterPro" id="IPR038709">
    <property type="entry name" value="RpoN_core-bd_sf"/>
</dbReference>
<dbReference type="GO" id="GO:0003677">
    <property type="term" value="F:DNA binding"/>
    <property type="evidence" value="ECO:0007669"/>
    <property type="project" value="UniProtKB-KW"/>
</dbReference>
<keyword evidence="7" id="KW-0238">DNA-binding</keyword>
<dbReference type="Proteomes" id="UP000017148">
    <property type="component" value="Unassembled WGS sequence"/>
</dbReference>
<dbReference type="AlphaFoldDB" id="U7D7L5"/>
<evidence type="ECO:0000313" key="13">
    <source>
        <dbReference type="Proteomes" id="UP000017148"/>
    </source>
</evidence>
<protein>
    <submittedName>
        <fullName evidence="12">RNA polymerase sigma-54 subunit</fullName>
    </submittedName>
</protein>